<dbReference type="InterPro" id="IPR013010">
    <property type="entry name" value="Znf_SIAH"/>
</dbReference>
<dbReference type="InterPro" id="IPR004162">
    <property type="entry name" value="SINA-like_animal"/>
</dbReference>
<dbReference type="PANTHER" id="PTHR45877:SF2">
    <property type="entry name" value="E3 UBIQUITIN-PROTEIN LIGASE SINA-RELATED"/>
    <property type="match status" value="1"/>
</dbReference>
<dbReference type="EMBL" id="MPUH01000225">
    <property type="protein sequence ID" value="OMJ85812.1"/>
    <property type="molecule type" value="Genomic_DNA"/>
</dbReference>
<evidence type="ECO:0000313" key="13">
    <source>
        <dbReference type="EMBL" id="OMJ85812.1"/>
    </source>
</evidence>
<dbReference type="Pfam" id="PF21362">
    <property type="entry name" value="Sina_RING"/>
    <property type="match status" value="1"/>
</dbReference>
<dbReference type="Gene3D" id="3.30.40.10">
    <property type="entry name" value="Zinc/RING finger domain, C3HC4 (zinc finger)"/>
    <property type="match status" value="2"/>
</dbReference>
<keyword evidence="14" id="KW-1185">Reference proteome</keyword>
<dbReference type="UniPathway" id="UPA00143"/>
<dbReference type="OrthoDB" id="941555at2759"/>
<name>A0A1R2C9Y7_9CILI</name>
<feature type="domain" description="RING-type" evidence="11">
    <location>
        <begin position="19"/>
        <end position="54"/>
    </location>
</feature>
<comment type="caution">
    <text evidence="13">The sequence shown here is derived from an EMBL/GenBank/DDBJ whole genome shotgun (WGS) entry which is preliminary data.</text>
</comment>
<evidence type="ECO:0000256" key="3">
    <source>
        <dbReference type="ARBA" id="ARBA00009119"/>
    </source>
</evidence>
<dbReference type="GO" id="GO:0008270">
    <property type="term" value="F:zinc ion binding"/>
    <property type="evidence" value="ECO:0007669"/>
    <property type="project" value="UniProtKB-KW"/>
</dbReference>
<keyword evidence="6" id="KW-0479">Metal-binding</keyword>
<dbReference type="EC" id="2.3.2.27" evidence="4"/>
<proteinExistence type="inferred from homology"/>
<keyword evidence="7 10" id="KW-0863">Zinc-finger</keyword>
<comment type="similarity">
    <text evidence="3">Belongs to the SINA (Seven in absentia) family.</text>
</comment>
<dbReference type="GO" id="GO:0016567">
    <property type="term" value="P:protein ubiquitination"/>
    <property type="evidence" value="ECO:0007669"/>
    <property type="project" value="UniProtKB-UniPathway"/>
</dbReference>
<dbReference type="PANTHER" id="PTHR45877">
    <property type="entry name" value="E3 UBIQUITIN-PROTEIN LIGASE SIAH2"/>
    <property type="match status" value="1"/>
</dbReference>
<evidence type="ECO:0000256" key="2">
    <source>
        <dbReference type="ARBA" id="ARBA00004906"/>
    </source>
</evidence>
<dbReference type="InterPro" id="IPR013083">
    <property type="entry name" value="Znf_RING/FYVE/PHD"/>
</dbReference>
<dbReference type="GO" id="GO:0005737">
    <property type="term" value="C:cytoplasm"/>
    <property type="evidence" value="ECO:0007669"/>
    <property type="project" value="TreeGrafter"/>
</dbReference>
<evidence type="ECO:0000256" key="9">
    <source>
        <dbReference type="ARBA" id="ARBA00022833"/>
    </source>
</evidence>
<dbReference type="PROSITE" id="PS51081">
    <property type="entry name" value="ZF_SIAH"/>
    <property type="match status" value="1"/>
</dbReference>
<comment type="pathway">
    <text evidence="2">Protein modification; protein ubiquitination.</text>
</comment>
<keyword evidence="9" id="KW-0862">Zinc</keyword>
<dbReference type="GO" id="GO:0061630">
    <property type="term" value="F:ubiquitin protein ligase activity"/>
    <property type="evidence" value="ECO:0007669"/>
    <property type="project" value="UniProtKB-EC"/>
</dbReference>
<dbReference type="InterPro" id="IPR049548">
    <property type="entry name" value="Sina-like_RING"/>
</dbReference>
<evidence type="ECO:0000256" key="7">
    <source>
        <dbReference type="ARBA" id="ARBA00022771"/>
    </source>
</evidence>
<evidence type="ECO:0000313" key="14">
    <source>
        <dbReference type="Proteomes" id="UP000187209"/>
    </source>
</evidence>
<dbReference type="PROSITE" id="PS50089">
    <property type="entry name" value="ZF_RING_2"/>
    <property type="match status" value="1"/>
</dbReference>
<dbReference type="InterPro" id="IPR001841">
    <property type="entry name" value="Znf_RING"/>
</dbReference>
<feature type="domain" description="SIAH-type" evidence="12">
    <location>
        <begin position="70"/>
        <end position="129"/>
    </location>
</feature>
<dbReference type="GO" id="GO:0043161">
    <property type="term" value="P:proteasome-mediated ubiquitin-dependent protein catabolic process"/>
    <property type="evidence" value="ECO:0007669"/>
    <property type="project" value="TreeGrafter"/>
</dbReference>
<protein>
    <recommendedName>
        <fullName evidence="4">RING-type E3 ubiquitin transferase</fullName>
        <ecNumber evidence="4">2.3.2.27</ecNumber>
    </recommendedName>
</protein>
<accession>A0A1R2C9Y7</accession>
<evidence type="ECO:0000259" key="11">
    <source>
        <dbReference type="PROSITE" id="PS50089"/>
    </source>
</evidence>
<comment type="catalytic activity">
    <reaction evidence="1">
        <text>S-ubiquitinyl-[E2 ubiquitin-conjugating enzyme]-L-cysteine + [acceptor protein]-L-lysine = [E2 ubiquitin-conjugating enzyme]-L-cysteine + N(6)-ubiquitinyl-[acceptor protein]-L-lysine.</text>
        <dbReference type="EC" id="2.3.2.27"/>
    </reaction>
</comment>
<keyword evidence="5" id="KW-0808">Transferase</keyword>
<dbReference type="SUPFAM" id="SSF57850">
    <property type="entry name" value="RING/U-box"/>
    <property type="match status" value="1"/>
</dbReference>
<evidence type="ECO:0000256" key="1">
    <source>
        <dbReference type="ARBA" id="ARBA00000900"/>
    </source>
</evidence>
<dbReference type="GO" id="GO:0031624">
    <property type="term" value="F:ubiquitin conjugating enzyme binding"/>
    <property type="evidence" value="ECO:0007669"/>
    <property type="project" value="TreeGrafter"/>
</dbReference>
<evidence type="ECO:0000256" key="8">
    <source>
        <dbReference type="ARBA" id="ARBA00022786"/>
    </source>
</evidence>
<evidence type="ECO:0000256" key="4">
    <source>
        <dbReference type="ARBA" id="ARBA00012483"/>
    </source>
</evidence>
<evidence type="ECO:0000256" key="5">
    <source>
        <dbReference type="ARBA" id="ARBA00022679"/>
    </source>
</evidence>
<dbReference type="Proteomes" id="UP000187209">
    <property type="component" value="Unassembled WGS sequence"/>
</dbReference>
<dbReference type="SUPFAM" id="SSF49599">
    <property type="entry name" value="TRAF domain-like"/>
    <property type="match status" value="1"/>
</dbReference>
<evidence type="ECO:0000256" key="6">
    <source>
        <dbReference type="ARBA" id="ARBA00022723"/>
    </source>
</evidence>
<reference evidence="13 14" key="1">
    <citation type="submission" date="2016-11" db="EMBL/GenBank/DDBJ databases">
        <title>The macronuclear genome of Stentor coeruleus: a giant cell with tiny introns.</title>
        <authorList>
            <person name="Slabodnick M."/>
            <person name="Ruby J.G."/>
            <person name="Reiff S.B."/>
            <person name="Swart E.C."/>
            <person name="Gosai S."/>
            <person name="Prabakaran S."/>
            <person name="Witkowska E."/>
            <person name="Larue G.E."/>
            <person name="Fisher S."/>
            <person name="Freeman R.M."/>
            <person name="Gunawardena J."/>
            <person name="Chu W."/>
            <person name="Stover N.A."/>
            <person name="Gregory B.D."/>
            <person name="Nowacki M."/>
            <person name="Derisi J."/>
            <person name="Roy S.W."/>
            <person name="Marshall W.F."/>
            <person name="Sood P."/>
        </authorList>
    </citation>
    <scope>NUCLEOTIDE SEQUENCE [LARGE SCALE GENOMIC DNA]</scope>
    <source>
        <strain evidence="13">WM001</strain>
    </source>
</reference>
<gene>
    <name evidence="13" type="ORF">SteCoe_12808</name>
</gene>
<organism evidence="13 14">
    <name type="scientific">Stentor coeruleus</name>
    <dbReference type="NCBI Taxonomy" id="5963"/>
    <lineage>
        <taxon>Eukaryota</taxon>
        <taxon>Sar</taxon>
        <taxon>Alveolata</taxon>
        <taxon>Ciliophora</taxon>
        <taxon>Postciliodesmatophora</taxon>
        <taxon>Heterotrichea</taxon>
        <taxon>Heterotrichida</taxon>
        <taxon>Stentoridae</taxon>
        <taxon>Stentor</taxon>
    </lineage>
</organism>
<evidence type="ECO:0000259" key="12">
    <source>
        <dbReference type="PROSITE" id="PS51081"/>
    </source>
</evidence>
<sequence>MMSNEKISYLEDFDSSLQCPICMDYFSSIIYQCDSGHSLCELCCQKISICPLCKSPIGKKLRNLLLEEQLTKVVSKCRFDNCSSLMKLNEKNQHEQICQHNPECHCLLQHCKWSGHKANFLVHLAERHKVPHYEIHGSSAEYSSRLRSSNLQAAAGCVKLLHTFLRLDGPSVTILTYIFLDSSKNLFFPQFRTLGEGQTRYSLKIWNIDNEDSDEIIIEGTAFNHRLGLDEEREKKMCLAFDLESLILKFSFLDKQEKGHKLLHYRLTIL</sequence>
<evidence type="ECO:0000256" key="10">
    <source>
        <dbReference type="PROSITE-ProRule" id="PRU00455"/>
    </source>
</evidence>
<dbReference type="AlphaFoldDB" id="A0A1R2C9Y7"/>
<keyword evidence="8" id="KW-0833">Ubl conjugation pathway</keyword>